<dbReference type="PROSITE" id="PS00018">
    <property type="entry name" value="EF_HAND_1"/>
    <property type="match status" value="1"/>
</dbReference>
<evidence type="ECO:0000259" key="8">
    <source>
        <dbReference type="PROSITE" id="PS50222"/>
    </source>
</evidence>
<keyword evidence="4" id="KW-0479">Metal-binding</keyword>
<accession>A0A3B3QJK7</accession>
<evidence type="ECO:0000313" key="9">
    <source>
        <dbReference type="Ensembl" id="ENSPKIP00000006024.1"/>
    </source>
</evidence>
<evidence type="ECO:0000256" key="5">
    <source>
        <dbReference type="ARBA" id="ARBA00022737"/>
    </source>
</evidence>
<keyword evidence="5" id="KW-0677">Repeat</keyword>
<evidence type="ECO:0000256" key="6">
    <source>
        <dbReference type="ARBA" id="ARBA00022837"/>
    </source>
</evidence>
<reference evidence="9" key="2">
    <citation type="submission" date="2025-09" db="UniProtKB">
        <authorList>
            <consortium name="Ensembl"/>
        </authorList>
    </citation>
    <scope>IDENTIFICATION</scope>
</reference>
<dbReference type="InterPro" id="IPR011992">
    <property type="entry name" value="EF-hand-dom_pair"/>
</dbReference>
<dbReference type="GO" id="GO:0012505">
    <property type="term" value="C:endomembrane system"/>
    <property type="evidence" value="ECO:0007669"/>
    <property type="project" value="UniProtKB-SubCell"/>
</dbReference>
<dbReference type="GO" id="GO:0110158">
    <property type="term" value="C:calpain complex"/>
    <property type="evidence" value="ECO:0007669"/>
    <property type="project" value="TreeGrafter"/>
</dbReference>
<organism evidence="9 10">
    <name type="scientific">Paramormyrops kingsleyae</name>
    <dbReference type="NCBI Taxonomy" id="1676925"/>
    <lineage>
        <taxon>Eukaryota</taxon>
        <taxon>Metazoa</taxon>
        <taxon>Chordata</taxon>
        <taxon>Craniata</taxon>
        <taxon>Vertebrata</taxon>
        <taxon>Euteleostomi</taxon>
        <taxon>Actinopterygii</taxon>
        <taxon>Neopterygii</taxon>
        <taxon>Teleostei</taxon>
        <taxon>Osteoglossocephala</taxon>
        <taxon>Osteoglossomorpha</taxon>
        <taxon>Osteoglossiformes</taxon>
        <taxon>Mormyridae</taxon>
        <taxon>Paramormyrops</taxon>
    </lineage>
</organism>
<evidence type="ECO:0000256" key="7">
    <source>
        <dbReference type="ARBA" id="ARBA00023136"/>
    </source>
</evidence>
<evidence type="ECO:0000256" key="3">
    <source>
        <dbReference type="ARBA" id="ARBA00022490"/>
    </source>
</evidence>
<protein>
    <recommendedName>
        <fullName evidence="8">EF-hand domain-containing protein</fullName>
    </recommendedName>
</protein>
<dbReference type="AlphaFoldDB" id="A0A3B3QJK7"/>
<dbReference type="PROSITE" id="PS50222">
    <property type="entry name" value="EF_HAND_2"/>
    <property type="match status" value="1"/>
</dbReference>
<reference evidence="9" key="1">
    <citation type="submission" date="2025-08" db="UniProtKB">
        <authorList>
            <consortium name="Ensembl"/>
        </authorList>
    </citation>
    <scope>IDENTIFICATION</scope>
</reference>
<proteinExistence type="predicted"/>
<dbReference type="PANTHER" id="PTHR46735">
    <property type="entry name" value="CALPAIN, SMALL SUBUNIT 1 A-RELATED"/>
    <property type="match status" value="1"/>
</dbReference>
<comment type="subcellular location">
    <subcellularLocation>
        <location evidence="2">Cytoplasm</location>
    </subcellularLocation>
    <subcellularLocation>
        <location evidence="1">Endomembrane system</location>
    </subcellularLocation>
</comment>
<dbReference type="InterPro" id="IPR002048">
    <property type="entry name" value="EF_hand_dom"/>
</dbReference>
<evidence type="ECO:0000256" key="4">
    <source>
        <dbReference type="ARBA" id="ARBA00022723"/>
    </source>
</evidence>
<dbReference type="SUPFAM" id="SSF47473">
    <property type="entry name" value="EF-hand"/>
    <property type="match status" value="1"/>
</dbReference>
<evidence type="ECO:0000313" key="10">
    <source>
        <dbReference type="Proteomes" id="UP000261540"/>
    </source>
</evidence>
<dbReference type="GO" id="GO:0005509">
    <property type="term" value="F:calcium ion binding"/>
    <property type="evidence" value="ECO:0007669"/>
    <property type="project" value="InterPro"/>
</dbReference>
<dbReference type="InterPro" id="IPR018247">
    <property type="entry name" value="EF_Hand_1_Ca_BS"/>
</dbReference>
<keyword evidence="10" id="KW-1185">Reference proteome</keyword>
<keyword evidence="6" id="KW-0106">Calcium</keyword>
<dbReference type="Proteomes" id="UP000261540">
    <property type="component" value="Unplaced"/>
</dbReference>
<dbReference type="GeneTree" id="ENSGT00940000154784"/>
<sequence>EGITLETCRSIVNLLDKDGNGKLSLTEFHVLWMKIQQYQKIFRSADADNSGAMNSHEMREALSQAGFQVNNAVLQVIVSRYANSESSVDFDSFLSALIRVEMLFSEFLSLFRLLGRLLWKCNLLQLQVTLFKM</sequence>
<dbReference type="Gene3D" id="1.10.238.10">
    <property type="entry name" value="EF-hand"/>
    <property type="match status" value="1"/>
</dbReference>
<dbReference type="SMART" id="SM00054">
    <property type="entry name" value="EFh"/>
    <property type="match status" value="2"/>
</dbReference>
<keyword evidence="7" id="KW-0472">Membrane</keyword>
<evidence type="ECO:0000256" key="2">
    <source>
        <dbReference type="ARBA" id="ARBA00004496"/>
    </source>
</evidence>
<dbReference type="PANTHER" id="PTHR46735:SF3">
    <property type="entry name" value="CALPAIN SMALL SUBUNIT 1-RELATED"/>
    <property type="match status" value="1"/>
</dbReference>
<name>A0A3B3QJK7_9TELE</name>
<dbReference type="Ensembl" id="ENSPKIT00000030042.1">
    <property type="protein sequence ID" value="ENSPKIP00000006024.1"/>
    <property type="gene ID" value="ENSPKIG00000022471.1"/>
</dbReference>
<dbReference type="Pfam" id="PF13833">
    <property type="entry name" value="EF-hand_8"/>
    <property type="match status" value="1"/>
</dbReference>
<feature type="domain" description="EF-hand" evidence="8">
    <location>
        <begin position="33"/>
        <end position="68"/>
    </location>
</feature>
<keyword evidence="3" id="KW-0963">Cytoplasm</keyword>
<dbReference type="STRING" id="1676925.ENSPKIP00000006024"/>
<evidence type="ECO:0000256" key="1">
    <source>
        <dbReference type="ARBA" id="ARBA00004308"/>
    </source>
</evidence>